<dbReference type="Pfam" id="PF08327">
    <property type="entry name" value="AHSA1"/>
    <property type="match status" value="1"/>
</dbReference>
<name>A0A2W5X138_9CAUL</name>
<dbReference type="SUPFAM" id="SSF55961">
    <property type="entry name" value="Bet v1-like"/>
    <property type="match status" value="1"/>
</dbReference>
<dbReference type="Gene3D" id="3.30.530.20">
    <property type="match status" value="1"/>
</dbReference>
<dbReference type="InterPro" id="IPR013538">
    <property type="entry name" value="ASHA1/2-like_C"/>
</dbReference>
<protein>
    <submittedName>
        <fullName evidence="3">Polyketide cyclase</fullName>
    </submittedName>
</protein>
<dbReference type="CDD" id="cd07814">
    <property type="entry name" value="SRPBCC_CalC_Aha1-like"/>
    <property type="match status" value="1"/>
</dbReference>
<gene>
    <name evidence="3" type="ORF">DI526_10980</name>
</gene>
<accession>A0A2W5X138</accession>
<sequence length="152" mass="17562">MTDTVVIQDDELLIERILAAPRDLVFRVWTDPRHLTRWWGPKNFEPIGAEQDFREGGTYRLGMKSAEGREVWSTGTYKEIVPNEKVVMTFRWEDGAWGVDNLVTVTFLEMASGRTLMRFHQQPFATVEARDAHNGGWNSLLDKLTTYLETVQ</sequence>
<dbReference type="AlphaFoldDB" id="A0A2W5X138"/>
<comment type="caution">
    <text evidence="3">The sequence shown here is derived from an EMBL/GenBank/DDBJ whole genome shotgun (WGS) entry which is preliminary data.</text>
</comment>
<organism evidence="3 4">
    <name type="scientific">Caulobacter segnis</name>
    <dbReference type="NCBI Taxonomy" id="88688"/>
    <lineage>
        <taxon>Bacteria</taxon>
        <taxon>Pseudomonadati</taxon>
        <taxon>Pseudomonadota</taxon>
        <taxon>Alphaproteobacteria</taxon>
        <taxon>Caulobacterales</taxon>
        <taxon>Caulobacteraceae</taxon>
        <taxon>Caulobacter</taxon>
    </lineage>
</organism>
<proteinExistence type="inferred from homology"/>
<evidence type="ECO:0000313" key="4">
    <source>
        <dbReference type="Proteomes" id="UP000249393"/>
    </source>
</evidence>
<evidence type="ECO:0000313" key="3">
    <source>
        <dbReference type="EMBL" id="PZR34224.1"/>
    </source>
</evidence>
<reference evidence="3 4" key="1">
    <citation type="submission" date="2017-08" db="EMBL/GenBank/DDBJ databases">
        <title>Infants hospitalized years apart are colonized by the same room-sourced microbial strains.</title>
        <authorList>
            <person name="Brooks B."/>
            <person name="Olm M.R."/>
            <person name="Firek B.A."/>
            <person name="Baker R."/>
            <person name="Thomas B.C."/>
            <person name="Morowitz M.J."/>
            <person name="Banfield J.F."/>
        </authorList>
    </citation>
    <scope>NUCLEOTIDE SEQUENCE [LARGE SCALE GENOMIC DNA]</scope>
    <source>
        <strain evidence="3">S2_003_000_R2_4</strain>
    </source>
</reference>
<comment type="similarity">
    <text evidence="1">Belongs to the AHA1 family.</text>
</comment>
<dbReference type="InterPro" id="IPR023393">
    <property type="entry name" value="START-like_dom_sf"/>
</dbReference>
<dbReference type="RefSeq" id="WP_304277585.1">
    <property type="nucleotide sequence ID" value="NZ_QFQZ01000030.1"/>
</dbReference>
<evidence type="ECO:0000256" key="1">
    <source>
        <dbReference type="ARBA" id="ARBA00006817"/>
    </source>
</evidence>
<dbReference type="EMBL" id="QFQZ01000030">
    <property type="protein sequence ID" value="PZR34224.1"/>
    <property type="molecule type" value="Genomic_DNA"/>
</dbReference>
<dbReference type="Proteomes" id="UP000249393">
    <property type="component" value="Unassembled WGS sequence"/>
</dbReference>
<evidence type="ECO:0000259" key="2">
    <source>
        <dbReference type="Pfam" id="PF08327"/>
    </source>
</evidence>
<feature type="domain" description="Activator of Hsp90 ATPase homologue 1/2-like C-terminal" evidence="2">
    <location>
        <begin position="19"/>
        <end position="149"/>
    </location>
</feature>